<evidence type="ECO:0000313" key="1">
    <source>
        <dbReference type="EMBL" id="RIB24334.1"/>
    </source>
</evidence>
<protein>
    <submittedName>
        <fullName evidence="1">Uncharacterized protein</fullName>
    </submittedName>
</protein>
<gene>
    <name evidence="1" type="ORF">C2G38_693779</name>
</gene>
<evidence type="ECO:0000313" key="2">
    <source>
        <dbReference type="Proteomes" id="UP000266673"/>
    </source>
</evidence>
<name>A0A397VPA8_9GLOM</name>
<reference evidence="1 2" key="1">
    <citation type="submission" date="2018-06" db="EMBL/GenBank/DDBJ databases">
        <title>Comparative genomics reveals the genomic features of Rhizophagus irregularis, R. cerebriforme, R. diaphanum and Gigaspora rosea, and their symbiotic lifestyle signature.</title>
        <authorList>
            <person name="Morin E."/>
            <person name="San Clemente H."/>
            <person name="Chen E.C.H."/>
            <person name="De La Providencia I."/>
            <person name="Hainaut M."/>
            <person name="Kuo A."/>
            <person name="Kohler A."/>
            <person name="Murat C."/>
            <person name="Tang N."/>
            <person name="Roy S."/>
            <person name="Loubradou J."/>
            <person name="Henrissat B."/>
            <person name="Grigoriev I.V."/>
            <person name="Corradi N."/>
            <person name="Roux C."/>
            <person name="Martin F.M."/>
        </authorList>
    </citation>
    <scope>NUCLEOTIDE SEQUENCE [LARGE SCALE GENOMIC DNA]</scope>
    <source>
        <strain evidence="1 2">DAOM 194757</strain>
    </source>
</reference>
<dbReference type="OrthoDB" id="2431086at2759"/>
<dbReference type="Proteomes" id="UP000266673">
    <property type="component" value="Unassembled WGS sequence"/>
</dbReference>
<organism evidence="1 2">
    <name type="scientific">Gigaspora rosea</name>
    <dbReference type="NCBI Taxonomy" id="44941"/>
    <lineage>
        <taxon>Eukaryota</taxon>
        <taxon>Fungi</taxon>
        <taxon>Fungi incertae sedis</taxon>
        <taxon>Mucoromycota</taxon>
        <taxon>Glomeromycotina</taxon>
        <taxon>Glomeromycetes</taxon>
        <taxon>Diversisporales</taxon>
        <taxon>Gigasporaceae</taxon>
        <taxon>Gigaspora</taxon>
    </lineage>
</organism>
<sequence>MDVFNSYGYFLPKKIILGHKIYRIINLIADKNSTEPDDKSYKAKWTNLDDFSESKFEDILNQWEKYMSSYKFDLSYLVSINGEFIKKNELENWIKSCLECDLDSLQVIKCKELYPLYEIFDLSLRQEVVSALQIESILEIDNQAEFIKRNNIKERVLMEGIVPIKDPPYSYSVKFPFYLKSNNYQIFGKLITHDGKPIDEVIIKFEFMDIYGFLIFMEN</sequence>
<proteinExistence type="predicted"/>
<accession>A0A397VPA8</accession>
<dbReference type="AlphaFoldDB" id="A0A397VPA8"/>
<dbReference type="EMBL" id="QKWP01000221">
    <property type="protein sequence ID" value="RIB24334.1"/>
    <property type="molecule type" value="Genomic_DNA"/>
</dbReference>
<keyword evidence="2" id="KW-1185">Reference proteome</keyword>
<comment type="caution">
    <text evidence="1">The sequence shown here is derived from an EMBL/GenBank/DDBJ whole genome shotgun (WGS) entry which is preliminary data.</text>
</comment>